<evidence type="ECO:0000313" key="10">
    <source>
        <dbReference type="Proteomes" id="UP000201169"/>
    </source>
</evidence>
<feature type="binding site" evidence="8">
    <location>
        <begin position="184"/>
        <end position="187"/>
    </location>
    <ligand>
        <name>ATP</name>
        <dbReference type="ChEBI" id="CHEBI:30616"/>
    </ligand>
</feature>
<dbReference type="InterPro" id="IPR003721">
    <property type="entry name" value="Pantoate_ligase"/>
</dbReference>
<feature type="binding site" evidence="8">
    <location>
        <position position="61"/>
    </location>
    <ligand>
        <name>(R)-pantoate</name>
        <dbReference type="ChEBI" id="CHEBI:15980"/>
    </ligand>
</feature>
<dbReference type="UniPathway" id="UPA00028">
    <property type="reaction ID" value="UER00005"/>
</dbReference>
<comment type="catalytic activity">
    <reaction evidence="7 8">
        <text>(R)-pantoate + beta-alanine + ATP = (R)-pantothenate + AMP + diphosphate + H(+)</text>
        <dbReference type="Rhea" id="RHEA:10912"/>
        <dbReference type="ChEBI" id="CHEBI:15378"/>
        <dbReference type="ChEBI" id="CHEBI:15980"/>
        <dbReference type="ChEBI" id="CHEBI:29032"/>
        <dbReference type="ChEBI" id="CHEBI:30616"/>
        <dbReference type="ChEBI" id="CHEBI:33019"/>
        <dbReference type="ChEBI" id="CHEBI:57966"/>
        <dbReference type="ChEBI" id="CHEBI:456215"/>
        <dbReference type="EC" id="6.3.2.1"/>
    </reaction>
</comment>
<feature type="binding site" evidence="8">
    <location>
        <position position="176"/>
    </location>
    <ligand>
        <name>ATP</name>
        <dbReference type="ChEBI" id="CHEBI:30616"/>
    </ligand>
</feature>
<gene>
    <name evidence="8 9" type="primary">panC</name>
    <name evidence="9" type="ORF">CAV_0983</name>
</gene>
<dbReference type="PANTHER" id="PTHR21299">
    <property type="entry name" value="CYTIDYLATE KINASE/PANTOATE-BETA-ALANINE LIGASE"/>
    <property type="match status" value="1"/>
</dbReference>
<comment type="subcellular location">
    <subcellularLocation>
        <location evidence="8">Cytoplasm</location>
    </subcellularLocation>
</comment>
<comment type="similarity">
    <text evidence="2 8">Belongs to the pantothenate synthetase family.</text>
</comment>
<dbReference type="InterPro" id="IPR042176">
    <property type="entry name" value="Pantoate_ligase_C"/>
</dbReference>
<dbReference type="NCBIfam" id="TIGR00125">
    <property type="entry name" value="cyt_tran_rel"/>
    <property type="match status" value="1"/>
</dbReference>
<feature type="active site" description="Proton donor" evidence="8">
    <location>
        <position position="37"/>
    </location>
</feature>
<feature type="binding site" evidence="8">
    <location>
        <position position="61"/>
    </location>
    <ligand>
        <name>beta-alanine</name>
        <dbReference type="ChEBI" id="CHEBI:57966"/>
    </ligand>
</feature>
<feature type="binding site" evidence="8">
    <location>
        <begin position="30"/>
        <end position="37"/>
    </location>
    <ligand>
        <name>ATP</name>
        <dbReference type="ChEBI" id="CHEBI:30616"/>
    </ligand>
</feature>
<proteinExistence type="inferred from homology"/>
<dbReference type="GO" id="GO:0005524">
    <property type="term" value="F:ATP binding"/>
    <property type="evidence" value="ECO:0007669"/>
    <property type="project" value="UniProtKB-KW"/>
</dbReference>
<comment type="subunit">
    <text evidence="8">Homodimer.</text>
</comment>
<dbReference type="GO" id="GO:0004592">
    <property type="term" value="F:pantoate-beta-alanine ligase activity"/>
    <property type="evidence" value="ECO:0007669"/>
    <property type="project" value="UniProtKB-UniRule"/>
</dbReference>
<keyword evidence="8" id="KW-0963">Cytoplasm</keyword>
<evidence type="ECO:0000256" key="1">
    <source>
        <dbReference type="ARBA" id="ARBA00004990"/>
    </source>
</evidence>
<dbReference type="NCBIfam" id="TIGR00018">
    <property type="entry name" value="panC"/>
    <property type="match status" value="1"/>
</dbReference>
<evidence type="ECO:0000256" key="2">
    <source>
        <dbReference type="ARBA" id="ARBA00009256"/>
    </source>
</evidence>
<evidence type="ECO:0000256" key="5">
    <source>
        <dbReference type="ARBA" id="ARBA00022741"/>
    </source>
</evidence>
<comment type="miscellaneous">
    <text evidence="8">The reaction proceeds by a bi uni uni bi ping pong mechanism.</text>
</comment>
<reference evidence="9 10" key="1">
    <citation type="submission" date="2017-07" db="EMBL/GenBank/DDBJ databases">
        <title>Analysis of two Campylobacter avium genomes and identification of a novel hippuricase gene.</title>
        <authorList>
            <person name="Miller W.G."/>
            <person name="Chapman M.H."/>
            <person name="Yee E."/>
            <person name="Revez J."/>
            <person name="Bono J.L."/>
            <person name="Rossi M."/>
        </authorList>
    </citation>
    <scope>NUCLEOTIDE SEQUENCE [LARGE SCALE GENOMIC DNA]</scope>
    <source>
        <strain evidence="9 10">LMG 24591</strain>
    </source>
</reference>
<evidence type="ECO:0000256" key="7">
    <source>
        <dbReference type="ARBA" id="ARBA00048258"/>
    </source>
</evidence>
<keyword evidence="6 8" id="KW-0067">ATP-binding</keyword>
<evidence type="ECO:0000256" key="3">
    <source>
        <dbReference type="ARBA" id="ARBA00022598"/>
    </source>
</evidence>
<comment type="pathway">
    <text evidence="1 8">Cofactor biosynthesis; (R)-pantothenate biosynthesis; (R)-pantothenate from (R)-pantoate and beta-alanine: step 1/1.</text>
</comment>
<dbReference type="Pfam" id="PF02569">
    <property type="entry name" value="Pantoate_ligase"/>
    <property type="match status" value="1"/>
</dbReference>
<dbReference type="GO" id="GO:0005829">
    <property type="term" value="C:cytosol"/>
    <property type="evidence" value="ECO:0007669"/>
    <property type="project" value="TreeGrafter"/>
</dbReference>
<keyword evidence="4 8" id="KW-0566">Pantothenate biosynthesis</keyword>
<dbReference type="RefSeq" id="WP_094325392.1">
    <property type="nucleotide sequence ID" value="NZ_CP022347.1"/>
</dbReference>
<keyword evidence="10" id="KW-1185">Reference proteome</keyword>
<dbReference type="InterPro" id="IPR014729">
    <property type="entry name" value="Rossmann-like_a/b/a_fold"/>
</dbReference>
<dbReference type="GO" id="GO:0015940">
    <property type="term" value="P:pantothenate biosynthetic process"/>
    <property type="evidence" value="ECO:0007669"/>
    <property type="project" value="UniProtKB-UniRule"/>
</dbReference>
<feature type="binding site" evidence="8">
    <location>
        <position position="153"/>
    </location>
    <ligand>
        <name>(R)-pantoate</name>
        <dbReference type="ChEBI" id="CHEBI:15980"/>
    </ligand>
</feature>
<evidence type="ECO:0000313" key="9">
    <source>
        <dbReference type="EMBL" id="ASQ30641.1"/>
    </source>
</evidence>
<name>A0A222MXR9_9BACT</name>
<dbReference type="InterPro" id="IPR004821">
    <property type="entry name" value="Cyt_trans-like"/>
</dbReference>
<dbReference type="EC" id="6.3.2.1" evidence="8"/>
<protein>
    <recommendedName>
        <fullName evidence="8">Pantothenate synthetase</fullName>
        <shortName evidence="8">PS</shortName>
        <ecNumber evidence="8">6.3.2.1</ecNumber>
    </recommendedName>
    <alternativeName>
        <fullName evidence="8">Pantoate--beta-alanine ligase</fullName>
    </alternativeName>
    <alternativeName>
        <fullName evidence="8">Pantoate-activating enzyme</fullName>
    </alternativeName>
</protein>
<comment type="function">
    <text evidence="8">Catalyzes the condensation of pantoate with beta-alanine in an ATP-dependent reaction via a pantoyl-adenylate intermediate.</text>
</comment>
<evidence type="ECO:0000256" key="8">
    <source>
        <dbReference type="HAMAP-Rule" id="MF_00158"/>
    </source>
</evidence>
<dbReference type="FunFam" id="3.40.50.620:FF:000013">
    <property type="entry name" value="Pantothenate synthetase"/>
    <property type="match status" value="1"/>
</dbReference>
<dbReference type="HAMAP" id="MF_00158">
    <property type="entry name" value="PanC"/>
    <property type="match status" value="1"/>
</dbReference>
<dbReference type="Gene3D" id="3.40.50.620">
    <property type="entry name" value="HUPs"/>
    <property type="match status" value="1"/>
</dbReference>
<feature type="binding site" evidence="8">
    <location>
        <begin position="147"/>
        <end position="150"/>
    </location>
    <ligand>
        <name>ATP</name>
        <dbReference type="ChEBI" id="CHEBI:30616"/>
    </ligand>
</feature>
<keyword evidence="3 8" id="KW-0436">Ligase</keyword>
<dbReference type="AlphaFoldDB" id="A0A222MXR9"/>
<dbReference type="KEGG" id="cavi:CAV_0983"/>
<dbReference type="CDD" id="cd00560">
    <property type="entry name" value="PanC"/>
    <property type="match status" value="1"/>
</dbReference>
<keyword evidence="5 8" id="KW-0547">Nucleotide-binding</keyword>
<dbReference type="Proteomes" id="UP000201169">
    <property type="component" value="Chromosome"/>
</dbReference>
<accession>A0A222MXR9</accession>
<sequence>MKIIKSIKELKKELLEYKKANLSIGFVPTMGYLHEGHLSLMRAAKKENERLIVSIFVNPMQFGANEDLDKYPRDLERDSKLCEDEGVDILFCPSVEELYPKGFSSYVDMNSLTNTLCGASRAGHFRGVCTVLMKLFNITGANRAYFGQKDAQQCAVVKQMVRDLNLDIEIKICPIVREADNLAKSSRNVYLNEDERKSALCLSRALALAKKMLDEGEKEAFKIKEAMQKEIEKENLARIDYISLVNPKTMQELEQIKDEVLVALAVFVGKTRLIDNYLRGEI</sequence>
<evidence type="ECO:0000256" key="4">
    <source>
        <dbReference type="ARBA" id="ARBA00022655"/>
    </source>
</evidence>
<organism evidence="9 10">
    <name type="scientific">Campylobacter avium LMG 24591</name>
    <dbReference type="NCBI Taxonomy" id="522484"/>
    <lineage>
        <taxon>Bacteria</taxon>
        <taxon>Pseudomonadati</taxon>
        <taxon>Campylobacterota</taxon>
        <taxon>Epsilonproteobacteria</taxon>
        <taxon>Campylobacterales</taxon>
        <taxon>Campylobacteraceae</taxon>
        <taxon>Campylobacter</taxon>
    </lineage>
</organism>
<dbReference type="Gene3D" id="3.30.1300.10">
    <property type="entry name" value="Pantoate-beta-alanine ligase, C-terminal domain"/>
    <property type="match status" value="1"/>
</dbReference>
<dbReference type="EMBL" id="CP022347">
    <property type="protein sequence ID" value="ASQ30641.1"/>
    <property type="molecule type" value="Genomic_DNA"/>
</dbReference>
<dbReference type="FunFam" id="3.30.1300.10:FF:000001">
    <property type="entry name" value="Pantothenate synthetase"/>
    <property type="match status" value="1"/>
</dbReference>
<dbReference type="PANTHER" id="PTHR21299:SF1">
    <property type="entry name" value="PANTOATE--BETA-ALANINE LIGASE"/>
    <property type="match status" value="1"/>
</dbReference>
<dbReference type="OrthoDB" id="9773087at2"/>
<evidence type="ECO:0000256" key="6">
    <source>
        <dbReference type="ARBA" id="ARBA00022840"/>
    </source>
</evidence>
<dbReference type="SUPFAM" id="SSF52374">
    <property type="entry name" value="Nucleotidylyl transferase"/>
    <property type="match status" value="1"/>
</dbReference>